<dbReference type="RefSeq" id="XP_007739884.1">
    <property type="nucleotide sequence ID" value="XM_007741694.1"/>
</dbReference>
<keyword evidence="3" id="KW-1185">Reference proteome</keyword>
<dbReference type="PANTHER" id="PTHR39596:SF3">
    <property type="entry name" value="HETEROKARYON INCOMPATIBILITY DOMAIN-CONTAINING PROTEIN"/>
    <property type="match status" value="1"/>
</dbReference>
<dbReference type="AlphaFoldDB" id="W9X7W1"/>
<evidence type="ECO:0000313" key="2">
    <source>
        <dbReference type="EMBL" id="EXJ76567.1"/>
    </source>
</evidence>
<accession>W9X7W1</accession>
<sequence>MDVRKNLLLFPLAVAGLQLELMSPQPRLLAVALALSGRTTSWRTDEAISVATLLGVGLDEVLTADDDGEQRWLALLPALQNLLSPSVIFMRGPKLTSPGFRWAPSTFLDLDRETELAFLTRRETQDELPWQISNRGAFVTFPGLLFGVIPKPLTSTFCFESKATAKRFWATTGLRPDGRANWDIANIPTARAMDLSCSGFLTRTLKTPGRSCSLTAQ</sequence>
<gene>
    <name evidence="2" type="ORF">A1O5_01075</name>
</gene>
<feature type="chain" id="PRO_5004934082" evidence="1">
    <location>
        <begin position="17"/>
        <end position="217"/>
    </location>
</feature>
<dbReference type="STRING" id="1182543.W9X7W1"/>
<comment type="caution">
    <text evidence="2">The sequence shown here is derived from an EMBL/GenBank/DDBJ whole genome shotgun (WGS) entry which is preliminary data.</text>
</comment>
<dbReference type="HOGENOM" id="CLU_1272164_0_0_1"/>
<evidence type="ECO:0000313" key="3">
    <source>
        <dbReference type="Proteomes" id="UP000019471"/>
    </source>
</evidence>
<protein>
    <submittedName>
        <fullName evidence="2">Uncharacterized protein</fullName>
    </submittedName>
</protein>
<reference evidence="2 3" key="1">
    <citation type="submission" date="2013-03" db="EMBL/GenBank/DDBJ databases">
        <title>The Genome Sequence of Cladophialophora psammophila CBS 110553.</title>
        <authorList>
            <consortium name="The Broad Institute Genomics Platform"/>
            <person name="Cuomo C."/>
            <person name="de Hoog S."/>
            <person name="Gorbushina A."/>
            <person name="Walker B."/>
            <person name="Young S.K."/>
            <person name="Zeng Q."/>
            <person name="Gargeya S."/>
            <person name="Fitzgerald M."/>
            <person name="Haas B."/>
            <person name="Abouelleil A."/>
            <person name="Allen A.W."/>
            <person name="Alvarado L."/>
            <person name="Arachchi H.M."/>
            <person name="Berlin A.M."/>
            <person name="Chapman S.B."/>
            <person name="Gainer-Dewar J."/>
            <person name="Goldberg J."/>
            <person name="Griggs A."/>
            <person name="Gujja S."/>
            <person name="Hansen M."/>
            <person name="Howarth C."/>
            <person name="Imamovic A."/>
            <person name="Ireland A."/>
            <person name="Larimer J."/>
            <person name="McCowan C."/>
            <person name="Murphy C."/>
            <person name="Pearson M."/>
            <person name="Poon T.W."/>
            <person name="Priest M."/>
            <person name="Roberts A."/>
            <person name="Saif S."/>
            <person name="Shea T."/>
            <person name="Sisk P."/>
            <person name="Sykes S."/>
            <person name="Wortman J."/>
            <person name="Nusbaum C."/>
            <person name="Birren B."/>
        </authorList>
    </citation>
    <scope>NUCLEOTIDE SEQUENCE [LARGE SCALE GENOMIC DNA]</scope>
    <source>
        <strain evidence="2 3">CBS 110553</strain>
    </source>
</reference>
<dbReference type="PANTHER" id="PTHR39596">
    <property type="match status" value="1"/>
</dbReference>
<dbReference type="EMBL" id="AMGX01000001">
    <property type="protein sequence ID" value="EXJ76567.1"/>
    <property type="molecule type" value="Genomic_DNA"/>
</dbReference>
<evidence type="ECO:0000256" key="1">
    <source>
        <dbReference type="SAM" id="SignalP"/>
    </source>
</evidence>
<dbReference type="GeneID" id="19185811"/>
<dbReference type="Proteomes" id="UP000019471">
    <property type="component" value="Unassembled WGS sequence"/>
</dbReference>
<feature type="signal peptide" evidence="1">
    <location>
        <begin position="1"/>
        <end position="16"/>
    </location>
</feature>
<name>W9X7W1_9EURO</name>
<organism evidence="2 3">
    <name type="scientific">Cladophialophora psammophila CBS 110553</name>
    <dbReference type="NCBI Taxonomy" id="1182543"/>
    <lineage>
        <taxon>Eukaryota</taxon>
        <taxon>Fungi</taxon>
        <taxon>Dikarya</taxon>
        <taxon>Ascomycota</taxon>
        <taxon>Pezizomycotina</taxon>
        <taxon>Eurotiomycetes</taxon>
        <taxon>Chaetothyriomycetidae</taxon>
        <taxon>Chaetothyriales</taxon>
        <taxon>Herpotrichiellaceae</taxon>
        <taxon>Cladophialophora</taxon>
    </lineage>
</organism>
<keyword evidence="1" id="KW-0732">Signal</keyword>
<proteinExistence type="predicted"/>
<dbReference type="OrthoDB" id="4227581at2759"/>